<reference evidence="1 2" key="1">
    <citation type="submission" date="2018-11" db="EMBL/GenBank/DDBJ databases">
        <authorList>
            <person name="Zhou Z."/>
            <person name="Wang G."/>
        </authorList>
    </citation>
    <scope>NUCLEOTIDE SEQUENCE [LARGE SCALE GENOMIC DNA]</scope>
    <source>
        <strain evidence="1 2">KCTC42998</strain>
    </source>
</reference>
<dbReference type="InterPro" id="IPR036291">
    <property type="entry name" value="NAD(P)-bd_dom_sf"/>
</dbReference>
<sequence length="279" mass="30630">MSIKTISILGCGWLGFPLAEKLLDEGHVVKGSTTSKEKLPGFWKRGIKPYELRFSPEPEGDDLADFLDTDVLIIDIPPKAGKLGDRFHPQQIQAVVDAVRKNRVPIPYTIYISSTSIYPDLNREVVEEDVVTPDQSAAPAFIEAEQTSLALGNATVLRFGGLLGYNRIPGQYVAGKKELTTGSVPVNYIHRDDGIGVIRAFVANPQPGQTFNVVAPEHPTREAVYRKNCDDFGYETPTFAEPPEPAAFKIISPAKLIKTIGYSFQYADPLAFYYAPQGG</sequence>
<dbReference type="Proteomes" id="UP000274271">
    <property type="component" value="Unassembled WGS sequence"/>
</dbReference>
<name>A0A3P1CCU8_9BACT</name>
<evidence type="ECO:0000313" key="2">
    <source>
        <dbReference type="Proteomes" id="UP000274271"/>
    </source>
</evidence>
<proteinExistence type="predicted"/>
<keyword evidence="2" id="KW-1185">Reference proteome</keyword>
<protein>
    <submittedName>
        <fullName evidence="1">SDR family NAD(P)-dependent oxidoreductase</fullName>
    </submittedName>
</protein>
<organism evidence="1 2">
    <name type="scientific">Larkinella knui</name>
    <dbReference type="NCBI Taxonomy" id="2025310"/>
    <lineage>
        <taxon>Bacteria</taxon>
        <taxon>Pseudomonadati</taxon>
        <taxon>Bacteroidota</taxon>
        <taxon>Cytophagia</taxon>
        <taxon>Cytophagales</taxon>
        <taxon>Spirosomataceae</taxon>
        <taxon>Larkinella</taxon>
    </lineage>
</organism>
<dbReference type="SUPFAM" id="SSF51735">
    <property type="entry name" value="NAD(P)-binding Rossmann-fold domains"/>
    <property type="match status" value="1"/>
</dbReference>
<dbReference type="RefSeq" id="WP_124910147.1">
    <property type="nucleotide sequence ID" value="NZ_RQJP01000006.1"/>
</dbReference>
<dbReference type="OrthoDB" id="751203at2"/>
<comment type="caution">
    <text evidence="1">The sequence shown here is derived from an EMBL/GenBank/DDBJ whole genome shotgun (WGS) entry which is preliminary data.</text>
</comment>
<dbReference type="AlphaFoldDB" id="A0A3P1CCU8"/>
<dbReference type="Gene3D" id="3.40.50.720">
    <property type="entry name" value="NAD(P)-binding Rossmann-like Domain"/>
    <property type="match status" value="1"/>
</dbReference>
<dbReference type="EMBL" id="RQJP01000006">
    <property type="protein sequence ID" value="RRB11058.1"/>
    <property type="molecule type" value="Genomic_DNA"/>
</dbReference>
<accession>A0A3P1CCU8</accession>
<gene>
    <name evidence="1" type="ORF">EHT87_28380</name>
</gene>
<evidence type="ECO:0000313" key="1">
    <source>
        <dbReference type="EMBL" id="RRB11058.1"/>
    </source>
</evidence>